<dbReference type="RefSeq" id="WP_235624667.1">
    <property type="nucleotide sequence ID" value="NZ_FRZT01000010.1"/>
</dbReference>
<dbReference type="EMBL" id="FSHM01000008">
    <property type="protein sequence ID" value="SIB77782.1"/>
    <property type="molecule type" value="Genomic_DNA"/>
</dbReference>
<evidence type="ECO:0000313" key="3">
    <source>
        <dbReference type="EMBL" id="SIB77782.1"/>
    </source>
</evidence>
<feature type="compositionally biased region" description="Polar residues" evidence="1">
    <location>
        <begin position="283"/>
        <end position="302"/>
    </location>
</feature>
<feature type="compositionally biased region" description="Polar residues" evidence="1">
    <location>
        <begin position="260"/>
        <end position="275"/>
    </location>
</feature>
<comment type="caution">
    <text evidence="3">The sequence shown here is derived from an EMBL/GenBank/DDBJ whole genome shotgun (WGS) entry which is preliminary data.</text>
</comment>
<dbReference type="Proteomes" id="UP000185210">
    <property type="component" value="Unassembled WGS sequence"/>
</dbReference>
<dbReference type="Pfam" id="PF21722">
    <property type="entry name" value="Gly_rich_2"/>
    <property type="match status" value="1"/>
</dbReference>
<dbReference type="AlphaFoldDB" id="A0AB38D3U4"/>
<protein>
    <recommendedName>
        <fullName evidence="2">Glycine-rich domain-containing protein</fullName>
    </recommendedName>
</protein>
<evidence type="ECO:0000313" key="4">
    <source>
        <dbReference type="Proteomes" id="UP000185210"/>
    </source>
</evidence>
<accession>A0AB38D3U4</accession>
<reference evidence="3 4" key="1">
    <citation type="submission" date="2016-11" db="EMBL/GenBank/DDBJ databases">
        <authorList>
            <consortium name="Pathogen Informatics"/>
        </authorList>
    </citation>
    <scope>NUCLEOTIDE SEQUENCE [LARGE SCALE GENOMIC DNA]</scope>
    <source>
        <strain evidence="3 4">104</strain>
    </source>
</reference>
<sequence>MPWSPNPTVPAARSGGKWSPNPVVPPSTPGGKWQWVPRAFVTDTGIGEDSATLLGHLLVTDTNIGSDTAELIAHLSGRDDGLGSDSAALLAHLTGTDTGTGGDSATAMLKYFLSGTDTGIDSDSAALLAHLSGSDLGQGQDTATLFAHLTGFDTGGGYDSATAVFSPHAPETQQYTIPGTITYLIPSWCRYIDVVLIGGGNGGGGGFAGFVTGGGGNAGNWAHATLERGVDIPWSATAITFVIPVAAPAGTQGNKGAGGSTVTAEVSGSSWSGLSATGGTGDQFGTTRNGQSPGTHTYNGQSYIGGAVQSTNQAAGNPPGGGGNGGNGNAFNGNQGGAGAPGGAWARAYQ</sequence>
<feature type="domain" description="Glycine-rich" evidence="2">
    <location>
        <begin position="178"/>
        <end position="349"/>
    </location>
</feature>
<feature type="region of interest" description="Disordered" evidence="1">
    <location>
        <begin position="250"/>
        <end position="350"/>
    </location>
</feature>
<feature type="compositionally biased region" description="Gly residues" evidence="1">
    <location>
        <begin position="318"/>
        <end position="342"/>
    </location>
</feature>
<feature type="region of interest" description="Disordered" evidence="1">
    <location>
        <begin position="1"/>
        <end position="32"/>
    </location>
</feature>
<evidence type="ECO:0000259" key="2">
    <source>
        <dbReference type="Pfam" id="PF21722"/>
    </source>
</evidence>
<dbReference type="InterPro" id="IPR049304">
    <property type="entry name" value="Gly_rich_dom"/>
</dbReference>
<organism evidence="3 4">
    <name type="scientific">Mycobacteroides abscessus subsp. abscessus</name>
    <dbReference type="NCBI Taxonomy" id="1185650"/>
    <lineage>
        <taxon>Bacteria</taxon>
        <taxon>Bacillati</taxon>
        <taxon>Actinomycetota</taxon>
        <taxon>Actinomycetes</taxon>
        <taxon>Mycobacteriales</taxon>
        <taxon>Mycobacteriaceae</taxon>
        <taxon>Mycobacteroides</taxon>
        <taxon>Mycobacteroides abscessus</taxon>
    </lineage>
</organism>
<gene>
    <name evidence="3" type="ORF">SAMEA2070301_04515</name>
</gene>
<proteinExistence type="predicted"/>
<evidence type="ECO:0000256" key="1">
    <source>
        <dbReference type="SAM" id="MobiDB-lite"/>
    </source>
</evidence>
<name>A0AB38D3U4_9MYCO</name>